<dbReference type="PANTHER" id="PTHR39085:SF1">
    <property type="entry name" value="SLL0924 PROTEIN"/>
    <property type="match status" value="1"/>
</dbReference>
<evidence type="ECO:0000313" key="2">
    <source>
        <dbReference type="EMBL" id="MDZ5608106.1"/>
    </source>
</evidence>
<keyword evidence="3" id="KW-1185">Reference proteome</keyword>
<feature type="transmembrane region" description="Helical" evidence="1">
    <location>
        <begin position="85"/>
        <end position="105"/>
    </location>
</feature>
<organism evidence="2 3">
    <name type="scientific">Bacillus bingmayongensis</name>
    <dbReference type="NCBI Taxonomy" id="1150157"/>
    <lineage>
        <taxon>Bacteria</taxon>
        <taxon>Bacillati</taxon>
        <taxon>Bacillota</taxon>
        <taxon>Bacilli</taxon>
        <taxon>Bacillales</taxon>
        <taxon>Bacillaceae</taxon>
        <taxon>Bacillus</taxon>
    </lineage>
</organism>
<evidence type="ECO:0000313" key="3">
    <source>
        <dbReference type="Proteomes" id="UP001291930"/>
    </source>
</evidence>
<keyword evidence="1" id="KW-0472">Membrane</keyword>
<dbReference type="Pfam" id="PF09988">
    <property type="entry name" value="DUF2227"/>
    <property type="match status" value="1"/>
</dbReference>
<feature type="transmembrane region" description="Helical" evidence="1">
    <location>
        <begin position="33"/>
        <end position="51"/>
    </location>
</feature>
<name>A0ABU5JXI7_9BACI</name>
<proteinExistence type="predicted"/>
<comment type="caution">
    <text evidence="2">The sequence shown here is derived from an EMBL/GenBank/DDBJ whole genome shotgun (WGS) entry which is preliminary data.</text>
</comment>
<dbReference type="RefSeq" id="WP_017153475.1">
    <property type="nucleotide sequence ID" value="NZ_JAIKLI010000097.1"/>
</dbReference>
<dbReference type="Proteomes" id="UP001291930">
    <property type="component" value="Unassembled WGS sequence"/>
</dbReference>
<dbReference type="InterPro" id="IPR019250">
    <property type="entry name" value="DUF2227_metal-bd"/>
</dbReference>
<feature type="transmembrane region" description="Helical" evidence="1">
    <location>
        <begin position="125"/>
        <end position="147"/>
    </location>
</feature>
<keyword evidence="1" id="KW-0812">Transmembrane</keyword>
<protein>
    <submittedName>
        <fullName evidence="2">Metal-binding protein</fullName>
    </submittedName>
</protein>
<dbReference type="EMBL" id="JAXOVW010000027">
    <property type="protein sequence ID" value="MDZ5608106.1"/>
    <property type="molecule type" value="Genomic_DNA"/>
</dbReference>
<sequence>MPSGKTHTKINLLSLPIVLFMLVSYGLTNFDFLLTFAIGFLIGTFFLTPDLDIHSNAYNKWGLLRIFWYPYQCVMPHRSFLTHTIVIGDLIRILYMLLVFSPFLYILNKTVLDGRLLEIAKEHDVALTTFVIGVIAASALHIIADRLNTRRKKLMRRKKRSRRRR</sequence>
<dbReference type="PANTHER" id="PTHR39085">
    <property type="entry name" value="SLL0924 PROTEIN"/>
    <property type="match status" value="1"/>
</dbReference>
<reference evidence="3" key="1">
    <citation type="submission" date="2023-11" db="EMBL/GenBank/DDBJ databases">
        <title>Genome Sequence of Bacillus pseudomycoides stain BUPM19.</title>
        <authorList>
            <person name="Farhat A."/>
        </authorList>
    </citation>
    <scope>NUCLEOTIDE SEQUENCE [LARGE SCALE GENOMIC DNA]</scope>
    <source>
        <strain evidence="3">BUPM19</strain>
    </source>
</reference>
<accession>A0ABU5JXI7</accession>
<evidence type="ECO:0000256" key="1">
    <source>
        <dbReference type="SAM" id="Phobius"/>
    </source>
</evidence>
<keyword evidence="1" id="KW-1133">Transmembrane helix</keyword>
<gene>
    <name evidence="2" type="ORF">U2I54_13610</name>
</gene>